<keyword evidence="8" id="KW-0460">Magnesium</keyword>
<dbReference type="SUPFAM" id="SSF81301">
    <property type="entry name" value="Nucleotidyltransferase"/>
    <property type="match status" value="1"/>
</dbReference>
<evidence type="ECO:0000313" key="13">
    <source>
        <dbReference type="EMBL" id="CAD6196127.1"/>
    </source>
</evidence>
<dbReference type="InterPro" id="IPR002646">
    <property type="entry name" value="PolA_pol_head_dom"/>
</dbReference>
<dbReference type="SUPFAM" id="SSF81891">
    <property type="entry name" value="Poly A polymerase C-terminal region-like"/>
    <property type="match status" value="1"/>
</dbReference>
<dbReference type="OrthoDB" id="445712at2759"/>
<keyword evidence="3 9" id="KW-0808">Transferase</keyword>
<evidence type="ECO:0000256" key="8">
    <source>
        <dbReference type="ARBA" id="ARBA00022842"/>
    </source>
</evidence>
<proteinExistence type="inferred from homology"/>
<dbReference type="GO" id="GO:0046872">
    <property type="term" value="F:metal ion binding"/>
    <property type="evidence" value="ECO:0007669"/>
    <property type="project" value="UniProtKB-KW"/>
</dbReference>
<dbReference type="InterPro" id="IPR050264">
    <property type="entry name" value="Bact_CCA-adding_enz_type3_sf"/>
</dbReference>
<evidence type="ECO:0000256" key="7">
    <source>
        <dbReference type="ARBA" id="ARBA00022741"/>
    </source>
</evidence>
<evidence type="ECO:0000256" key="6">
    <source>
        <dbReference type="ARBA" id="ARBA00022723"/>
    </source>
</evidence>
<evidence type="ECO:0000313" key="14">
    <source>
        <dbReference type="Proteomes" id="UP000835052"/>
    </source>
</evidence>
<keyword evidence="9" id="KW-0694">RNA-binding</keyword>
<dbReference type="PANTHER" id="PTHR46173">
    <property type="entry name" value="CCA TRNA NUCLEOTIDYLTRANSFERASE 1, MITOCHONDRIAL"/>
    <property type="match status" value="1"/>
</dbReference>
<dbReference type="GO" id="GO:1990180">
    <property type="term" value="P:mitochondrial tRNA 3'-end processing"/>
    <property type="evidence" value="ECO:0007669"/>
    <property type="project" value="TreeGrafter"/>
</dbReference>
<evidence type="ECO:0000259" key="11">
    <source>
        <dbReference type="Pfam" id="PF01743"/>
    </source>
</evidence>
<feature type="region of interest" description="Disordered" evidence="10">
    <location>
        <begin position="416"/>
        <end position="435"/>
    </location>
</feature>
<dbReference type="Proteomes" id="UP000835052">
    <property type="component" value="Unassembled WGS sequence"/>
</dbReference>
<dbReference type="GO" id="GO:0001680">
    <property type="term" value="P:tRNA 3'-terminal CCA addition"/>
    <property type="evidence" value="ECO:0007669"/>
    <property type="project" value="TreeGrafter"/>
</dbReference>
<gene>
    <name evidence="13" type="ORF">CAUJ_LOCUS12042</name>
</gene>
<keyword evidence="7" id="KW-0547">Nucleotide-binding</keyword>
<comment type="similarity">
    <text evidence="2 9">Belongs to the tRNA nucleotidyltransferase/poly(A) polymerase family.</text>
</comment>
<keyword evidence="5" id="KW-0548">Nucleotidyltransferase</keyword>
<keyword evidence="4" id="KW-0819">tRNA processing</keyword>
<reference evidence="13" key="1">
    <citation type="submission" date="2020-10" db="EMBL/GenBank/DDBJ databases">
        <authorList>
            <person name="Kikuchi T."/>
        </authorList>
    </citation>
    <scope>NUCLEOTIDE SEQUENCE</scope>
    <source>
        <strain evidence="13">NKZ352</strain>
    </source>
</reference>
<dbReference type="CDD" id="cd05398">
    <property type="entry name" value="NT_ClassII-CCAase"/>
    <property type="match status" value="1"/>
</dbReference>
<comment type="caution">
    <text evidence="13">The sequence shown here is derived from an EMBL/GenBank/DDBJ whole genome shotgun (WGS) entry which is preliminary data.</text>
</comment>
<accession>A0A8S1HI02</accession>
<dbReference type="GO" id="GO:0000166">
    <property type="term" value="F:nucleotide binding"/>
    <property type="evidence" value="ECO:0007669"/>
    <property type="project" value="UniProtKB-KW"/>
</dbReference>
<dbReference type="EMBL" id="CAJGYM010000066">
    <property type="protein sequence ID" value="CAD6196127.1"/>
    <property type="molecule type" value="Genomic_DNA"/>
</dbReference>
<dbReference type="GO" id="GO:0005739">
    <property type="term" value="C:mitochondrion"/>
    <property type="evidence" value="ECO:0007669"/>
    <property type="project" value="TreeGrafter"/>
</dbReference>
<feature type="domain" description="tRNA nucleotidyltransferase/poly(A) polymerase RNA and SrmB- binding" evidence="12">
    <location>
        <begin position="195"/>
        <end position="247"/>
    </location>
</feature>
<protein>
    <recommendedName>
        <fullName evidence="15">Poly A polymerase head domain-containing protein</fullName>
    </recommendedName>
</protein>
<dbReference type="GO" id="GO:0016779">
    <property type="term" value="F:nucleotidyltransferase activity"/>
    <property type="evidence" value="ECO:0007669"/>
    <property type="project" value="UniProtKB-KW"/>
</dbReference>
<evidence type="ECO:0000256" key="1">
    <source>
        <dbReference type="ARBA" id="ARBA00001946"/>
    </source>
</evidence>
<evidence type="ECO:0000256" key="2">
    <source>
        <dbReference type="ARBA" id="ARBA00007265"/>
    </source>
</evidence>
<evidence type="ECO:0000256" key="4">
    <source>
        <dbReference type="ARBA" id="ARBA00022694"/>
    </source>
</evidence>
<dbReference type="AlphaFoldDB" id="A0A8S1HI02"/>
<dbReference type="Gene3D" id="3.30.460.10">
    <property type="entry name" value="Beta Polymerase, domain 2"/>
    <property type="match status" value="1"/>
</dbReference>
<name>A0A8S1HI02_9PELO</name>
<keyword evidence="6" id="KW-0479">Metal-binding</keyword>
<evidence type="ECO:0000259" key="12">
    <source>
        <dbReference type="Pfam" id="PF12627"/>
    </source>
</evidence>
<dbReference type="InterPro" id="IPR043519">
    <property type="entry name" value="NT_sf"/>
</dbReference>
<evidence type="ECO:0000256" key="9">
    <source>
        <dbReference type="RuleBase" id="RU003953"/>
    </source>
</evidence>
<dbReference type="GO" id="GO:0000049">
    <property type="term" value="F:tRNA binding"/>
    <property type="evidence" value="ECO:0007669"/>
    <property type="project" value="TreeGrafter"/>
</dbReference>
<evidence type="ECO:0000256" key="5">
    <source>
        <dbReference type="ARBA" id="ARBA00022695"/>
    </source>
</evidence>
<evidence type="ECO:0000256" key="3">
    <source>
        <dbReference type="ARBA" id="ARBA00022679"/>
    </source>
</evidence>
<organism evidence="13 14">
    <name type="scientific">Caenorhabditis auriculariae</name>
    <dbReference type="NCBI Taxonomy" id="2777116"/>
    <lineage>
        <taxon>Eukaryota</taxon>
        <taxon>Metazoa</taxon>
        <taxon>Ecdysozoa</taxon>
        <taxon>Nematoda</taxon>
        <taxon>Chromadorea</taxon>
        <taxon>Rhabditida</taxon>
        <taxon>Rhabditina</taxon>
        <taxon>Rhabditomorpha</taxon>
        <taxon>Rhabditoidea</taxon>
        <taxon>Rhabditidae</taxon>
        <taxon>Peloderinae</taxon>
        <taxon>Caenorhabditis</taxon>
    </lineage>
</organism>
<dbReference type="PANTHER" id="PTHR46173:SF1">
    <property type="entry name" value="CCA TRNA NUCLEOTIDYLTRANSFERASE 1, MITOCHONDRIAL"/>
    <property type="match status" value="1"/>
</dbReference>
<dbReference type="Pfam" id="PF01743">
    <property type="entry name" value="PolyA_pol"/>
    <property type="match status" value="1"/>
</dbReference>
<dbReference type="Pfam" id="PF12627">
    <property type="entry name" value="PolyA_pol_RNAbd"/>
    <property type="match status" value="1"/>
</dbReference>
<sequence>MERLTPTTRKIESDEFKSLFTPQLRKLSDLFEKNQYEIRIAGGAVRDLLMGIQPADVDFASTATPTQMKEMFEREQIRMLHKRGEEHGTITCRIDDAENFEVTTLRVDVVCDGRRAEVEYTTDWQLDANRRDLTINSLFLGLDGTVYDYFGGIADVEARRVGFVGDAVQRIQEDYLRILRYFRFFGRISNCNDHDPETIRAIINNKDGIKGISAERIWTELKKIVVGRMAPEVVRCMLLDCGLNEHLGLPSECNLDRFKKVYERFSGKLEPMTMVACLCEAPEQIDTFHSKTKLSNDERLLGQFVINERRRAEEELQNNQWWLEKIVDLEVKPGHEPTDRLRSRVVQLARSVLADEDLVAQIENFTTPAFPVNGRDLMEANVKKGPHVRLVLLYLYDMWKKSGFTSTKDELISHAHDSEISQELNKKARSPQRKR</sequence>
<feature type="domain" description="Poly A polymerase head" evidence="11">
    <location>
        <begin position="39"/>
        <end position="161"/>
    </location>
</feature>
<dbReference type="Gene3D" id="1.10.3090.10">
    <property type="entry name" value="cca-adding enzyme, domain 2"/>
    <property type="match status" value="1"/>
</dbReference>
<comment type="cofactor">
    <cofactor evidence="1">
        <name>Mg(2+)</name>
        <dbReference type="ChEBI" id="CHEBI:18420"/>
    </cofactor>
</comment>
<dbReference type="InterPro" id="IPR032828">
    <property type="entry name" value="PolyA_RNA-bd"/>
</dbReference>
<evidence type="ECO:0000256" key="10">
    <source>
        <dbReference type="SAM" id="MobiDB-lite"/>
    </source>
</evidence>
<evidence type="ECO:0008006" key="15">
    <source>
        <dbReference type="Google" id="ProtNLM"/>
    </source>
</evidence>
<keyword evidence="14" id="KW-1185">Reference proteome</keyword>